<name>A0A2T6ZLQ5_TUBBO</name>
<sequence length="165" mass="19319">MKVPVWLRDLFKRELLVLLRCSEWRLVLYSKFLAGVRMPPNRLRVKTGMDRIWDRVVVLYLDVFYICTLYCCCCADKEGRTVEYALRLTSILIFGFIGFSFFLKVCFRRRFTAPMSSSPSHTVKTSANRTAYCVVETSLLWGRERKICDKRRAARPRRASVALVT</sequence>
<protein>
    <submittedName>
        <fullName evidence="2">Uncharacterized protein</fullName>
    </submittedName>
</protein>
<reference evidence="2 3" key="1">
    <citation type="submission" date="2017-04" db="EMBL/GenBank/DDBJ databases">
        <title>Draft genome sequence of Tuber borchii Vittad., a whitish edible truffle.</title>
        <authorList>
            <consortium name="DOE Joint Genome Institute"/>
            <person name="Murat C."/>
            <person name="Kuo A."/>
            <person name="Barry K.W."/>
            <person name="Clum A."/>
            <person name="Dockter R.B."/>
            <person name="Fauchery L."/>
            <person name="Iotti M."/>
            <person name="Kohler A."/>
            <person name="Labutti K."/>
            <person name="Lindquist E.A."/>
            <person name="Lipzen A."/>
            <person name="Ohm R.A."/>
            <person name="Wang M."/>
            <person name="Grigoriev I.V."/>
            <person name="Zambonelli A."/>
            <person name="Martin F.M."/>
        </authorList>
    </citation>
    <scope>NUCLEOTIDE SEQUENCE [LARGE SCALE GENOMIC DNA]</scope>
    <source>
        <strain evidence="2 3">Tbo3840</strain>
    </source>
</reference>
<comment type="caution">
    <text evidence="2">The sequence shown here is derived from an EMBL/GenBank/DDBJ whole genome shotgun (WGS) entry which is preliminary data.</text>
</comment>
<dbReference type="EMBL" id="NESQ01000189">
    <property type="protein sequence ID" value="PUU76422.1"/>
    <property type="molecule type" value="Genomic_DNA"/>
</dbReference>
<keyword evidence="1" id="KW-1133">Transmembrane helix</keyword>
<keyword evidence="1" id="KW-0472">Membrane</keyword>
<dbReference type="Proteomes" id="UP000244722">
    <property type="component" value="Unassembled WGS sequence"/>
</dbReference>
<keyword evidence="3" id="KW-1185">Reference proteome</keyword>
<evidence type="ECO:0000256" key="1">
    <source>
        <dbReference type="SAM" id="Phobius"/>
    </source>
</evidence>
<keyword evidence="1" id="KW-0812">Transmembrane</keyword>
<organism evidence="2 3">
    <name type="scientific">Tuber borchii</name>
    <name type="common">White truffle</name>
    <dbReference type="NCBI Taxonomy" id="42251"/>
    <lineage>
        <taxon>Eukaryota</taxon>
        <taxon>Fungi</taxon>
        <taxon>Dikarya</taxon>
        <taxon>Ascomycota</taxon>
        <taxon>Pezizomycotina</taxon>
        <taxon>Pezizomycetes</taxon>
        <taxon>Pezizales</taxon>
        <taxon>Tuberaceae</taxon>
        <taxon>Tuber</taxon>
    </lineage>
</organism>
<evidence type="ECO:0000313" key="2">
    <source>
        <dbReference type="EMBL" id="PUU76422.1"/>
    </source>
</evidence>
<proteinExistence type="predicted"/>
<feature type="transmembrane region" description="Helical" evidence="1">
    <location>
        <begin position="84"/>
        <end position="103"/>
    </location>
</feature>
<gene>
    <name evidence="2" type="ORF">B9Z19DRAFT_252086</name>
</gene>
<feature type="transmembrane region" description="Helical" evidence="1">
    <location>
        <begin position="52"/>
        <end position="72"/>
    </location>
</feature>
<accession>A0A2T6ZLQ5</accession>
<evidence type="ECO:0000313" key="3">
    <source>
        <dbReference type="Proteomes" id="UP000244722"/>
    </source>
</evidence>
<dbReference type="AlphaFoldDB" id="A0A2T6ZLQ5"/>